<accession>A0A7R7VPK3</accession>
<sequence length="177" mass="20174">MPCYERALIEHFSLLETQIVSFLQSRPSFAQDAVLFEERISKIPIRIDFTTLKEAKETFILIMNTAMNLSTRAKNSLVFNTEDESERDENGLFRYRDTYNASMQFSAIPRTLTEECQLALTQWMHAFDALHRRTRANLCSGDGVDACPVPGVYGALHAFRMRLLEGQDGIRCVCPGL</sequence>
<dbReference type="RefSeq" id="XP_043137005.1">
    <property type="nucleotide sequence ID" value="XM_043279314.1"/>
</dbReference>
<dbReference type="AlphaFoldDB" id="A0A7R7VPK3"/>
<dbReference type="GeneID" id="66982841"/>
<dbReference type="KEGG" id="ache:ACHE_41047A"/>
<dbReference type="EMBL" id="AP024419">
    <property type="protein sequence ID" value="BCR88483.1"/>
    <property type="molecule type" value="Genomic_DNA"/>
</dbReference>
<protein>
    <submittedName>
        <fullName evidence="1">Uncharacterized protein</fullName>
    </submittedName>
</protein>
<reference evidence="1" key="1">
    <citation type="submission" date="2021-01" db="EMBL/GenBank/DDBJ databases">
        <authorList>
            <consortium name="Aspergillus chevalieri M1 genome sequencing consortium"/>
            <person name="Kazuki M."/>
            <person name="Futagami T."/>
        </authorList>
    </citation>
    <scope>NUCLEOTIDE SEQUENCE</scope>
    <source>
        <strain evidence="1">M1</strain>
    </source>
</reference>
<name>A0A7R7VPK3_ASPCH</name>
<reference evidence="1" key="2">
    <citation type="submission" date="2021-02" db="EMBL/GenBank/DDBJ databases">
        <title>Aspergillus chevalieri M1 genome sequence.</title>
        <authorList>
            <person name="Kadooka C."/>
            <person name="Mori K."/>
            <person name="Futagami T."/>
        </authorList>
    </citation>
    <scope>NUCLEOTIDE SEQUENCE</scope>
    <source>
        <strain evidence="1">M1</strain>
    </source>
</reference>
<proteinExistence type="predicted"/>
<keyword evidence="2" id="KW-1185">Reference proteome</keyword>
<dbReference type="Proteomes" id="UP000637239">
    <property type="component" value="Chromosome 4"/>
</dbReference>
<evidence type="ECO:0000313" key="1">
    <source>
        <dbReference type="EMBL" id="BCR88483.1"/>
    </source>
</evidence>
<evidence type="ECO:0000313" key="2">
    <source>
        <dbReference type="Proteomes" id="UP000637239"/>
    </source>
</evidence>
<organism evidence="1 2">
    <name type="scientific">Aspergillus chevalieri</name>
    <name type="common">Eurotium chevalieri</name>
    <dbReference type="NCBI Taxonomy" id="182096"/>
    <lineage>
        <taxon>Eukaryota</taxon>
        <taxon>Fungi</taxon>
        <taxon>Dikarya</taxon>
        <taxon>Ascomycota</taxon>
        <taxon>Pezizomycotina</taxon>
        <taxon>Eurotiomycetes</taxon>
        <taxon>Eurotiomycetidae</taxon>
        <taxon>Eurotiales</taxon>
        <taxon>Aspergillaceae</taxon>
        <taxon>Aspergillus</taxon>
        <taxon>Aspergillus subgen. Aspergillus</taxon>
    </lineage>
</organism>
<gene>
    <name evidence="1" type="ORF">ACHE_41047A</name>
</gene>